<evidence type="ECO:0000313" key="3">
    <source>
        <dbReference type="EMBL" id="QGU00185.1"/>
    </source>
</evidence>
<name>A0A6I6DL48_9FIRM</name>
<evidence type="ECO:0000256" key="2">
    <source>
        <dbReference type="SAM" id="Phobius"/>
    </source>
</evidence>
<keyword evidence="2" id="KW-1133">Transmembrane helix</keyword>
<keyword evidence="2" id="KW-0472">Membrane</keyword>
<keyword evidence="4" id="KW-1185">Reference proteome</keyword>
<accession>A0A6I6DL48</accession>
<reference evidence="4" key="1">
    <citation type="journal article" date="2019" name="Microbiology">
        <title>Complete Genome Sequence of an Uncultured Bacterium of the Candidate Phylum Bipolaricaulota.</title>
        <authorList>
            <person name="Kadnikov V.V."/>
            <person name="Mardanov A.V."/>
            <person name="Beletsky A.V."/>
            <person name="Frank Y.A."/>
            <person name="Karnachuk O.V."/>
            <person name="Ravin N.V."/>
        </authorList>
    </citation>
    <scope>NUCLEOTIDE SEQUENCE [LARGE SCALE GENOMIC DNA]</scope>
</reference>
<dbReference type="AlphaFoldDB" id="A0A6I6DL48"/>
<feature type="compositionally biased region" description="Basic and acidic residues" evidence="1">
    <location>
        <begin position="65"/>
        <end position="74"/>
    </location>
</feature>
<proteinExistence type="predicted"/>
<protein>
    <submittedName>
        <fullName evidence="3">Uncharacterized protein</fullName>
    </submittedName>
</protein>
<organism evidence="3 4">
    <name type="scientific">Candidatus Syntrophocurvum alkaliphilum</name>
    <dbReference type="NCBI Taxonomy" id="2293317"/>
    <lineage>
        <taxon>Bacteria</taxon>
        <taxon>Bacillati</taxon>
        <taxon>Bacillota</taxon>
        <taxon>Clostridia</taxon>
        <taxon>Eubacteriales</taxon>
        <taxon>Syntrophomonadaceae</taxon>
        <taxon>Candidatus Syntrophocurvum</taxon>
    </lineage>
</organism>
<dbReference type="RefSeq" id="WP_156203997.1">
    <property type="nucleotide sequence ID" value="NZ_CP046457.1"/>
</dbReference>
<feature type="transmembrane region" description="Helical" evidence="2">
    <location>
        <begin position="6"/>
        <end position="26"/>
    </location>
</feature>
<evidence type="ECO:0000256" key="1">
    <source>
        <dbReference type="SAM" id="MobiDB-lite"/>
    </source>
</evidence>
<feature type="region of interest" description="Disordered" evidence="1">
    <location>
        <begin position="57"/>
        <end position="77"/>
    </location>
</feature>
<sequence length="134" mass="15176">MKLEGYIFLVFVLTAAVITGSTLGLISNIKYLNQNTDLISIEKENVVGKKQKTDQEVNITNSNKIPDKPYKESSKSPLPEINQKKIEAILVQLDQVSKKDDNEYILKYQQDNNIKTSGILDPMTLITIIEQSKY</sequence>
<evidence type="ECO:0000313" key="4">
    <source>
        <dbReference type="Proteomes" id="UP000426444"/>
    </source>
</evidence>
<keyword evidence="2" id="KW-0812">Transmembrane</keyword>
<dbReference type="OrthoDB" id="2082080at2"/>
<dbReference type="KEGG" id="salq:SYNTR_1591"/>
<gene>
    <name evidence="3" type="ORF">SYNTR_1591</name>
</gene>
<dbReference type="Proteomes" id="UP000426444">
    <property type="component" value="Chromosome"/>
</dbReference>
<dbReference type="EMBL" id="CP046457">
    <property type="protein sequence ID" value="QGU00185.1"/>
    <property type="molecule type" value="Genomic_DNA"/>
</dbReference>